<organism evidence="2 3">
    <name type="scientific">Paramecium sonneborni</name>
    <dbReference type="NCBI Taxonomy" id="65129"/>
    <lineage>
        <taxon>Eukaryota</taxon>
        <taxon>Sar</taxon>
        <taxon>Alveolata</taxon>
        <taxon>Ciliophora</taxon>
        <taxon>Intramacronucleata</taxon>
        <taxon>Oligohymenophorea</taxon>
        <taxon>Peniculida</taxon>
        <taxon>Parameciidae</taxon>
        <taxon>Paramecium</taxon>
    </lineage>
</organism>
<feature type="compositionally biased region" description="Low complexity" evidence="1">
    <location>
        <begin position="254"/>
        <end position="272"/>
    </location>
</feature>
<evidence type="ECO:0000313" key="2">
    <source>
        <dbReference type="EMBL" id="CAD8122736.1"/>
    </source>
</evidence>
<proteinExistence type="predicted"/>
<name>A0A8S1R3U3_9CILI</name>
<dbReference type="EMBL" id="CAJJDN010000140">
    <property type="protein sequence ID" value="CAD8122736.1"/>
    <property type="molecule type" value="Genomic_DNA"/>
</dbReference>
<feature type="compositionally biased region" description="Basic and acidic residues" evidence="1">
    <location>
        <begin position="192"/>
        <end position="201"/>
    </location>
</feature>
<feature type="region of interest" description="Disordered" evidence="1">
    <location>
        <begin position="254"/>
        <end position="275"/>
    </location>
</feature>
<gene>
    <name evidence="2" type="ORF">PSON_ATCC_30995.1.T1400075</name>
</gene>
<accession>A0A8S1R3U3</accession>
<keyword evidence="3" id="KW-1185">Reference proteome</keyword>
<feature type="compositionally biased region" description="Low complexity" evidence="1">
    <location>
        <begin position="209"/>
        <end position="224"/>
    </location>
</feature>
<comment type="caution">
    <text evidence="2">The sequence shown here is derived from an EMBL/GenBank/DDBJ whole genome shotgun (WGS) entry which is preliminary data.</text>
</comment>
<feature type="region of interest" description="Disordered" evidence="1">
    <location>
        <begin position="183"/>
        <end position="224"/>
    </location>
</feature>
<evidence type="ECO:0000313" key="3">
    <source>
        <dbReference type="Proteomes" id="UP000692954"/>
    </source>
</evidence>
<dbReference type="Proteomes" id="UP000692954">
    <property type="component" value="Unassembled WGS sequence"/>
</dbReference>
<sequence length="289" mass="33249">MEDIYYYFIYQEVHQNRMVTRTDLLQKFPNERLQAIQAFNTYYEHHSEELDAVFNVLQYVNDEGGLISSLLSANQINKDIKIQDISLYALADKNMILDEGLFPPVFRGQEPLKVTVHEVNLSSLVQAMAVESQKAVVNKKVDGLNHKRKNDSSDINTKVNLSKQLKSTHPIFNDSLKIINENDQAQDTVNNESKKKEDPVIKKPKIVLKSKQQDQSKNQNQAKDSNFLPIIEEFVIKNDPIIEEPIKKINKNNQEIQPSQTQQNNKTSKQKNLTIGAGSMKLDNFFFKK</sequence>
<reference evidence="2" key="1">
    <citation type="submission" date="2021-01" db="EMBL/GenBank/DDBJ databases">
        <authorList>
            <consortium name="Genoscope - CEA"/>
            <person name="William W."/>
        </authorList>
    </citation>
    <scope>NUCLEOTIDE SEQUENCE</scope>
</reference>
<evidence type="ECO:0000256" key="1">
    <source>
        <dbReference type="SAM" id="MobiDB-lite"/>
    </source>
</evidence>
<dbReference type="AlphaFoldDB" id="A0A8S1R3U3"/>
<protein>
    <submittedName>
        <fullName evidence="2">Uncharacterized protein</fullName>
    </submittedName>
</protein>